<evidence type="ECO:0000256" key="10">
    <source>
        <dbReference type="PROSITE-ProRule" id="PRU00782"/>
    </source>
</evidence>
<evidence type="ECO:0000256" key="12">
    <source>
        <dbReference type="SAM" id="MobiDB-lite"/>
    </source>
</evidence>
<dbReference type="InterPro" id="IPR002710">
    <property type="entry name" value="Dilute_dom"/>
</dbReference>
<dbReference type="Pfam" id="PF00063">
    <property type="entry name" value="Myosin_head"/>
    <property type="match status" value="1"/>
</dbReference>
<dbReference type="InterPro" id="IPR036961">
    <property type="entry name" value="Kinesin_motor_dom_sf"/>
</dbReference>
<feature type="coiled-coil region" evidence="11">
    <location>
        <begin position="876"/>
        <end position="1050"/>
    </location>
</feature>
<comment type="similarity">
    <text evidence="1">Belongs to the TRAFAC class myosin-kinesin ATPase superfamily. Myosin family. Plant myosin class XI subfamily.</text>
</comment>
<dbReference type="Gene3D" id="3.40.850.10">
    <property type="entry name" value="Kinesin motor domain"/>
    <property type="match status" value="1"/>
</dbReference>
<organism evidence="17 18">
    <name type="scientific">Salix dunnii</name>
    <dbReference type="NCBI Taxonomy" id="1413687"/>
    <lineage>
        <taxon>Eukaryota</taxon>
        <taxon>Viridiplantae</taxon>
        <taxon>Streptophyta</taxon>
        <taxon>Embryophyta</taxon>
        <taxon>Tracheophyta</taxon>
        <taxon>Spermatophyta</taxon>
        <taxon>Magnoliopsida</taxon>
        <taxon>eudicotyledons</taxon>
        <taxon>Gunneridae</taxon>
        <taxon>Pentapetalae</taxon>
        <taxon>rosids</taxon>
        <taxon>fabids</taxon>
        <taxon>Malpighiales</taxon>
        <taxon>Salicaceae</taxon>
        <taxon>Saliceae</taxon>
        <taxon>Salix</taxon>
    </lineage>
</organism>
<dbReference type="PROSITE" id="PS51126">
    <property type="entry name" value="DILUTE"/>
    <property type="match status" value="1"/>
</dbReference>
<feature type="region of interest" description="Disordered" evidence="12">
    <location>
        <begin position="1065"/>
        <end position="1085"/>
    </location>
</feature>
<feature type="region of interest" description="Disordered" evidence="12">
    <location>
        <begin position="1095"/>
        <end position="1114"/>
    </location>
</feature>
<dbReference type="InterPro" id="IPR016135">
    <property type="entry name" value="UBQ-conjugating_enzyme/RWD"/>
</dbReference>
<keyword evidence="5" id="KW-0112">Calmodulin-binding</keyword>
<accession>A0A835TNX8</accession>
<dbReference type="OrthoDB" id="6108017at2759"/>
<dbReference type="CDD" id="cd23823">
    <property type="entry name" value="RWD_GCN2"/>
    <property type="match status" value="1"/>
</dbReference>
<evidence type="ECO:0000256" key="4">
    <source>
        <dbReference type="ARBA" id="ARBA00022840"/>
    </source>
</evidence>
<name>A0A835TNX8_9ROSI</name>
<dbReference type="Pfam" id="PF00612">
    <property type="entry name" value="IQ"/>
    <property type="match status" value="3"/>
</dbReference>
<keyword evidence="7 10" id="KW-0518">Myosin</keyword>
<evidence type="ECO:0000256" key="7">
    <source>
        <dbReference type="ARBA" id="ARBA00023123"/>
    </source>
</evidence>
<evidence type="ECO:0000256" key="6">
    <source>
        <dbReference type="ARBA" id="ARBA00023054"/>
    </source>
</evidence>
<dbReference type="PANTHER" id="PTHR13140">
    <property type="entry name" value="MYOSIN"/>
    <property type="match status" value="1"/>
</dbReference>
<evidence type="ECO:0000313" key="17">
    <source>
        <dbReference type="EMBL" id="KAF9690138.1"/>
    </source>
</evidence>
<feature type="compositionally biased region" description="Acidic residues" evidence="12">
    <location>
        <begin position="1677"/>
        <end position="1699"/>
    </location>
</feature>
<dbReference type="SMART" id="SM00242">
    <property type="entry name" value="MYSc"/>
    <property type="match status" value="1"/>
</dbReference>
<evidence type="ECO:0000259" key="13">
    <source>
        <dbReference type="PROSITE" id="PS50908"/>
    </source>
</evidence>
<feature type="compositionally biased region" description="Basic and acidic residues" evidence="12">
    <location>
        <begin position="1098"/>
        <end position="1114"/>
    </location>
</feature>
<dbReference type="InterPro" id="IPR001609">
    <property type="entry name" value="Myosin_head_motor_dom-like"/>
</dbReference>
<proteinExistence type="inferred from homology"/>
<dbReference type="SMART" id="SM01132">
    <property type="entry name" value="DIL"/>
    <property type="match status" value="1"/>
</dbReference>
<evidence type="ECO:0000256" key="2">
    <source>
        <dbReference type="ARBA" id="ARBA00022737"/>
    </source>
</evidence>
<dbReference type="FunFam" id="1.20.5.190:FF:000001">
    <property type="entry name" value="unconventional myosin-Va"/>
    <property type="match status" value="3"/>
</dbReference>
<dbReference type="PROSITE" id="PS51456">
    <property type="entry name" value="MYOSIN_MOTOR"/>
    <property type="match status" value="1"/>
</dbReference>
<keyword evidence="2" id="KW-0677">Repeat</keyword>
<keyword evidence="9 10" id="KW-0009">Actin-binding</keyword>
<evidence type="ECO:0000256" key="8">
    <source>
        <dbReference type="ARBA" id="ARBA00023175"/>
    </source>
</evidence>
<evidence type="ECO:0000313" key="18">
    <source>
        <dbReference type="Proteomes" id="UP000657918"/>
    </source>
</evidence>
<evidence type="ECO:0000256" key="5">
    <source>
        <dbReference type="ARBA" id="ARBA00022860"/>
    </source>
</evidence>
<feature type="region of interest" description="Disordered" evidence="12">
    <location>
        <begin position="1669"/>
        <end position="1699"/>
    </location>
</feature>
<keyword evidence="8 10" id="KW-0505">Motor protein</keyword>
<dbReference type="InterPro" id="IPR004009">
    <property type="entry name" value="SH3_Myosin"/>
</dbReference>
<evidence type="ECO:0000256" key="9">
    <source>
        <dbReference type="ARBA" id="ARBA00023203"/>
    </source>
</evidence>
<evidence type="ECO:0000259" key="16">
    <source>
        <dbReference type="PROSITE" id="PS51844"/>
    </source>
</evidence>
<dbReference type="PROSITE" id="PS50096">
    <property type="entry name" value="IQ"/>
    <property type="match status" value="5"/>
</dbReference>
<feature type="region of interest" description="Actin-binding" evidence="10">
    <location>
        <begin position="612"/>
        <end position="634"/>
    </location>
</feature>
<dbReference type="Gene3D" id="1.20.5.190">
    <property type="match status" value="3"/>
</dbReference>
<evidence type="ECO:0000256" key="1">
    <source>
        <dbReference type="ARBA" id="ARBA00008049"/>
    </source>
</evidence>
<dbReference type="SUPFAM" id="SSF52540">
    <property type="entry name" value="P-loop containing nucleoside triphosphate hydrolases"/>
    <property type="match status" value="2"/>
</dbReference>
<evidence type="ECO:0000259" key="15">
    <source>
        <dbReference type="PROSITE" id="PS51456"/>
    </source>
</evidence>
<dbReference type="FunFam" id="1.10.10.820:FF:000001">
    <property type="entry name" value="Myosin heavy chain"/>
    <property type="match status" value="1"/>
</dbReference>
<dbReference type="SMART" id="SM00591">
    <property type="entry name" value="RWD"/>
    <property type="match status" value="1"/>
</dbReference>
<evidence type="ECO:0000256" key="3">
    <source>
        <dbReference type="ARBA" id="ARBA00022741"/>
    </source>
</evidence>
<dbReference type="InterPro" id="IPR027417">
    <property type="entry name" value="P-loop_NTPase"/>
</dbReference>
<dbReference type="GO" id="GO:0005516">
    <property type="term" value="F:calmodulin binding"/>
    <property type="evidence" value="ECO:0007669"/>
    <property type="project" value="UniProtKB-KW"/>
</dbReference>
<evidence type="ECO:0000259" key="14">
    <source>
        <dbReference type="PROSITE" id="PS51126"/>
    </source>
</evidence>
<keyword evidence="18" id="KW-1185">Reference proteome</keyword>
<dbReference type="PANTHER" id="PTHR13140:SF735">
    <property type="entry name" value="MYOSIN-5"/>
    <property type="match status" value="1"/>
</dbReference>
<dbReference type="FunFam" id="1.20.120.720:FF:000011">
    <property type="entry name" value="Myosin 2"/>
    <property type="match status" value="1"/>
</dbReference>
<feature type="domain" description="Myosin motor" evidence="15">
    <location>
        <begin position="61"/>
        <end position="731"/>
    </location>
</feature>
<sequence>MAALDSIIVGSHVWFEDPVLAWIDGEVIRINGDEVHGIANGKKIVSNISKVFPKDTEAPPGGVDDMTKLSYLHEPGVLQNLAARYELNEIYTYTGNILIAVNPFQRLPHLYDTHMMEQYKGATFGELSPHVFAVGDAAYRAMINEGKSNSILVSGESGAGKTETTKMLMRYLAYLGGRSGVEGRTVEQQVLESNPVLEAFGNAKTVRNNNSSRFGKFVEIQFDKSGRISGAAIKTYLLERSRVCQISDPERNYHCFYLLCAAPLEDIERYKLGSPKSFHYLNQSNCYELDGVNDSHEYLATRRAMDIVGISDQEQEAIFRVVAAILHLGNVNFAKGQEIDSSVIKDEKSRFHLNITSELLRCDAKSLEDALIKRVMVTPEEIITRTLDPENAVSSRDALAKTLYSRLFDWLVDKINVSIGQDSSSKSIIGVLDIYGFESFKCNSFEQFCINFTNEKLQQHFNQHVFKMEQEEYTKEEINWSYIEFVDNQDVLDLIEKKPGGIIALLDEACMFPKSTHETFAQKLYQTFKTHKRFIKPKLSRTDFTISHYAGEVNYQANQFLDKNKDYVVAEHQALLTASNCSFVAGLFPPLPEESSKSSKFSSIGSRFKLQLQSLMEILNTTEPHYIRCVKPNNILKPAIFENFNIIQQLRCGGVLEAIRISCAGYPTRRTFYEFLNRFGLLAPEVLEGNSDDKVACQMILDKKGLMGYQIGKSKVFLRAGQMAELDARRAELLGNAARTIQRQIHTYIARKEFISLREAAVNLQSYLRGNVSRKLYEQLRREDAALKIEKNFRLYIARKSYLRVKSSAITLQTGLRAMTARKEFRFRKQTKATTIIQAHWRCHQAHSYYKHLQKAIIVSQCGWRCRVARRELRKLKMAARETGALKEAKDKLEKRVEELTWRLQLEKRLRTDLEEAKAQEIAKLQDALHDMQVQIEEAKSMVVKEREAAQKAIEEAPPVIKEMPVMVQDTEKINSLSAEVEKLRAQLVSETQMADKEKQAYVVAQATNEQLTKRLADAAKKADQLQDSVQRLEDKVSNLESENQVLRQQALAITPTAKALTARPKTTIIQRTPENGNVQDGDLKKASDSILALPNSREAENEDRPQKSLNEKQQENQDLLIKCVSQDLGFSGGRPVAACMIYRCLIQWRSFEVERTSIFDRIIQTIGSAIEGLRGSPQSAGFSFLNGRVLSGLDELRQVEAKYPALLFKQQLTAFLEKIYGMIRDNLKKEISPLLGLCIQAPRTSRASLVKGRAQANAVAQQALIAHWQSIVKSLNNCLKTTRANYVPSFLAKKVFIQIFSFINVQLFNSLLLRRECCSFSNGEYVKAGLAELEQWCHDATEEFAGSAWDELKHIRQAVGFLVIHQKPKKTLKEITNDLCPVLSIQQLYRISTMYWDDKYGTHSVISRMRVMMTEDSNNAVSSSFLLDDDSSIPFTVDDISKSMQQVEVSDIDPPPLIRENSEVHSSESGLNTSNRCFQITISPQDDDTDEPTDIPVQLGLVFSHTEKYPDEPPLLNMKRVYALTLILRSGNSLQIYCGLCIDFCENATIRGIHADDLKTLKEKLEQEASENLGMAMVYTLVSSAKEWLSERYGQDNSNEDIENEEAAKDDVIVPHGEPVTVETFLAWRERFEAELALERAKLMPESALTAPKEKKLTGRLWYESGKAKGATAVNEESDVEDEEEIDFDDDDFEDDEEDMLEHYLAEKSDSSHSSRRAA</sequence>
<feature type="domain" description="Myosin N-terminal SH3-like" evidence="16">
    <location>
        <begin position="8"/>
        <end position="56"/>
    </location>
</feature>
<protein>
    <submittedName>
        <fullName evidence="17">Uncharacterized protein</fullName>
    </submittedName>
</protein>
<dbReference type="SUPFAM" id="SSF54495">
    <property type="entry name" value="UBC-like"/>
    <property type="match status" value="1"/>
</dbReference>
<dbReference type="Gene3D" id="1.10.10.820">
    <property type="match status" value="1"/>
</dbReference>
<dbReference type="InterPro" id="IPR000048">
    <property type="entry name" value="IQ_motif_EF-hand-BS"/>
</dbReference>
<feature type="domain" description="Dilute" evidence="14">
    <location>
        <begin position="1188"/>
        <end position="1416"/>
    </location>
</feature>
<dbReference type="CDD" id="cd01384">
    <property type="entry name" value="MYSc_Myo11"/>
    <property type="match status" value="1"/>
</dbReference>
<feature type="compositionally biased region" description="Polar residues" evidence="12">
    <location>
        <begin position="1068"/>
        <end position="1079"/>
    </location>
</feature>
<evidence type="ECO:0000256" key="11">
    <source>
        <dbReference type="SAM" id="Coils"/>
    </source>
</evidence>
<reference evidence="17 18" key="1">
    <citation type="submission" date="2020-10" db="EMBL/GenBank/DDBJ databases">
        <title>Plant Genome Project.</title>
        <authorList>
            <person name="Zhang R.-G."/>
        </authorList>
    </citation>
    <scope>NUCLEOTIDE SEQUENCE [LARGE SCALE GENOMIC DNA]</scope>
    <source>
        <strain evidence="17">FAFU-HL-1</strain>
        <tissue evidence="17">Leaf</tissue>
    </source>
</reference>
<dbReference type="Gene3D" id="3.10.110.10">
    <property type="entry name" value="Ubiquitin Conjugating Enzyme"/>
    <property type="match status" value="1"/>
</dbReference>
<dbReference type="Pfam" id="PF05773">
    <property type="entry name" value="RWD"/>
    <property type="match status" value="1"/>
</dbReference>
<dbReference type="Gene3D" id="1.20.58.530">
    <property type="match status" value="1"/>
</dbReference>
<dbReference type="EMBL" id="JADGMS010000001">
    <property type="protein sequence ID" value="KAF9690138.1"/>
    <property type="molecule type" value="Genomic_DNA"/>
</dbReference>
<dbReference type="PROSITE" id="PS50908">
    <property type="entry name" value="RWD"/>
    <property type="match status" value="1"/>
</dbReference>
<dbReference type="GO" id="GO:0000146">
    <property type="term" value="F:microfilament motor activity"/>
    <property type="evidence" value="ECO:0007669"/>
    <property type="project" value="TreeGrafter"/>
</dbReference>
<dbReference type="SMART" id="SM00015">
    <property type="entry name" value="IQ"/>
    <property type="match status" value="6"/>
</dbReference>
<keyword evidence="4 10" id="KW-0067">ATP-binding</keyword>
<dbReference type="GO" id="GO:0007015">
    <property type="term" value="P:actin filament organization"/>
    <property type="evidence" value="ECO:0007669"/>
    <property type="project" value="InterPro"/>
</dbReference>
<dbReference type="GO" id="GO:0030048">
    <property type="term" value="P:actin filament-based movement"/>
    <property type="evidence" value="ECO:0007669"/>
    <property type="project" value="UniProtKB-ARBA"/>
</dbReference>
<dbReference type="FunFam" id="3.30.70.1590:FF:000006">
    <property type="entry name" value="Myosin XI D"/>
    <property type="match status" value="1"/>
</dbReference>
<dbReference type="Pfam" id="PF01843">
    <property type="entry name" value="DIL"/>
    <property type="match status" value="1"/>
</dbReference>
<dbReference type="InterPro" id="IPR036018">
    <property type="entry name" value="MYSc_Myo11"/>
</dbReference>
<keyword evidence="3 10" id="KW-0547">Nucleotide-binding</keyword>
<dbReference type="GO" id="GO:0016459">
    <property type="term" value="C:myosin complex"/>
    <property type="evidence" value="ECO:0007669"/>
    <property type="project" value="UniProtKB-KW"/>
</dbReference>
<dbReference type="GO" id="GO:0016020">
    <property type="term" value="C:membrane"/>
    <property type="evidence" value="ECO:0007669"/>
    <property type="project" value="TreeGrafter"/>
</dbReference>
<dbReference type="FunFam" id="1.20.58.530:FF:000002">
    <property type="entry name" value="Class V myosin"/>
    <property type="match status" value="1"/>
</dbReference>
<dbReference type="PRINTS" id="PR00193">
    <property type="entry name" value="MYOSINHEAVY"/>
</dbReference>
<dbReference type="CDD" id="cd15475">
    <property type="entry name" value="MyosinXI_CBD"/>
    <property type="match status" value="1"/>
</dbReference>
<keyword evidence="6 11" id="KW-0175">Coiled coil</keyword>
<feature type="binding site" evidence="10">
    <location>
        <begin position="155"/>
        <end position="162"/>
    </location>
    <ligand>
        <name>ATP</name>
        <dbReference type="ChEBI" id="CHEBI:30616"/>
    </ligand>
</feature>
<dbReference type="GO" id="GO:0005524">
    <property type="term" value="F:ATP binding"/>
    <property type="evidence" value="ECO:0007669"/>
    <property type="project" value="UniProtKB-UniRule"/>
</dbReference>
<gene>
    <name evidence="17" type="ORF">SADUNF_Sadunf01G0164700</name>
</gene>
<dbReference type="Proteomes" id="UP000657918">
    <property type="component" value="Unassembled WGS sequence"/>
</dbReference>
<dbReference type="Gene3D" id="1.20.120.720">
    <property type="entry name" value="Myosin VI head, motor domain, U50 subdomain"/>
    <property type="match status" value="1"/>
</dbReference>
<feature type="domain" description="RWD" evidence="13">
    <location>
        <begin position="1451"/>
        <end position="1593"/>
    </location>
</feature>
<dbReference type="GO" id="GO:0005737">
    <property type="term" value="C:cytoplasm"/>
    <property type="evidence" value="ECO:0007669"/>
    <property type="project" value="TreeGrafter"/>
</dbReference>
<dbReference type="PROSITE" id="PS51844">
    <property type="entry name" value="SH3_LIKE"/>
    <property type="match status" value="1"/>
</dbReference>
<dbReference type="GO" id="GO:0051015">
    <property type="term" value="F:actin filament binding"/>
    <property type="evidence" value="ECO:0007669"/>
    <property type="project" value="TreeGrafter"/>
</dbReference>
<dbReference type="Gene3D" id="3.30.70.1590">
    <property type="match status" value="1"/>
</dbReference>
<dbReference type="InterPro" id="IPR037975">
    <property type="entry name" value="MyosinXI_CBD"/>
</dbReference>
<comment type="caution">
    <text evidence="17">The sequence shown here is derived from an EMBL/GenBank/DDBJ whole genome shotgun (WGS) entry which is preliminary data.</text>
</comment>
<dbReference type="InterPro" id="IPR006575">
    <property type="entry name" value="RWD_dom"/>
</dbReference>